<evidence type="ECO:0000256" key="1">
    <source>
        <dbReference type="ARBA" id="ARBA00022553"/>
    </source>
</evidence>
<dbReference type="GO" id="GO:0005829">
    <property type="term" value="C:cytosol"/>
    <property type="evidence" value="ECO:0007669"/>
    <property type="project" value="TreeGrafter"/>
</dbReference>
<proteinExistence type="predicted"/>
<dbReference type="InterPro" id="IPR036388">
    <property type="entry name" value="WH-like_DNA-bd_sf"/>
</dbReference>
<dbReference type="CDD" id="cd00383">
    <property type="entry name" value="trans_reg_C"/>
    <property type="match status" value="1"/>
</dbReference>
<dbReference type="Gene3D" id="1.10.10.10">
    <property type="entry name" value="Winged helix-like DNA-binding domain superfamily/Winged helix DNA-binding domain"/>
    <property type="match status" value="1"/>
</dbReference>
<dbReference type="RefSeq" id="WP_294896174.1">
    <property type="nucleotide sequence ID" value="NZ_DLUI01000116.1"/>
</dbReference>
<keyword evidence="5" id="KW-0804">Transcription</keyword>
<dbReference type="SMART" id="SM00448">
    <property type="entry name" value="REC"/>
    <property type="match status" value="1"/>
</dbReference>
<name>A0A2D3WC90_9BACT</name>
<feature type="domain" description="Response regulatory" evidence="8">
    <location>
        <begin position="2"/>
        <end position="116"/>
    </location>
</feature>
<dbReference type="InterPro" id="IPR001789">
    <property type="entry name" value="Sig_transdc_resp-reg_receiver"/>
</dbReference>
<dbReference type="PROSITE" id="PS51755">
    <property type="entry name" value="OMPR_PHOB"/>
    <property type="match status" value="1"/>
</dbReference>
<dbReference type="GO" id="GO:0000156">
    <property type="term" value="F:phosphorelay response regulator activity"/>
    <property type="evidence" value="ECO:0007669"/>
    <property type="project" value="TreeGrafter"/>
</dbReference>
<dbReference type="PANTHER" id="PTHR48111">
    <property type="entry name" value="REGULATOR OF RPOS"/>
    <property type="match status" value="1"/>
</dbReference>
<dbReference type="Pfam" id="PF00486">
    <property type="entry name" value="Trans_reg_C"/>
    <property type="match status" value="1"/>
</dbReference>
<evidence type="ECO:0000313" key="11">
    <source>
        <dbReference type="Proteomes" id="UP000228859"/>
    </source>
</evidence>
<keyword evidence="2" id="KW-0902">Two-component regulatory system</keyword>
<dbReference type="InterPro" id="IPR039420">
    <property type="entry name" value="WalR-like"/>
</dbReference>
<feature type="domain" description="OmpR/PhoB-type" evidence="9">
    <location>
        <begin position="123"/>
        <end position="217"/>
    </location>
</feature>
<evidence type="ECO:0000256" key="4">
    <source>
        <dbReference type="ARBA" id="ARBA00023125"/>
    </source>
</evidence>
<dbReference type="AlphaFoldDB" id="A0A2D3WC90"/>
<dbReference type="InterPro" id="IPR001867">
    <property type="entry name" value="OmpR/PhoB-type_DNA-bd"/>
</dbReference>
<organism evidence="10 11">
    <name type="scientific">Sulfuricurvum kujiense</name>
    <dbReference type="NCBI Taxonomy" id="148813"/>
    <lineage>
        <taxon>Bacteria</taxon>
        <taxon>Pseudomonadati</taxon>
        <taxon>Campylobacterota</taxon>
        <taxon>Epsilonproteobacteria</taxon>
        <taxon>Campylobacterales</taxon>
        <taxon>Sulfurimonadaceae</taxon>
        <taxon>Sulfuricurvum</taxon>
    </lineage>
</organism>
<evidence type="ECO:0000256" key="6">
    <source>
        <dbReference type="PROSITE-ProRule" id="PRU00169"/>
    </source>
</evidence>
<evidence type="ECO:0000256" key="3">
    <source>
        <dbReference type="ARBA" id="ARBA00023015"/>
    </source>
</evidence>
<evidence type="ECO:0000259" key="8">
    <source>
        <dbReference type="PROSITE" id="PS50110"/>
    </source>
</evidence>
<feature type="modified residue" description="4-aspartylphosphate" evidence="6">
    <location>
        <position position="51"/>
    </location>
</feature>
<protein>
    <submittedName>
        <fullName evidence="10">DNA-binding response regulator</fullName>
    </submittedName>
</protein>
<keyword evidence="3" id="KW-0805">Transcription regulation</keyword>
<dbReference type="InterPro" id="IPR011006">
    <property type="entry name" value="CheY-like_superfamily"/>
</dbReference>
<accession>A0A2D3WC90</accession>
<dbReference type="Gene3D" id="3.40.50.2300">
    <property type="match status" value="1"/>
</dbReference>
<reference evidence="10 11" key="1">
    <citation type="journal article" date="2017" name="Front. Microbiol.">
        <title>Comparative Genomic Analysis of the Class Epsilonproteobacteria and Proposed Reclassification to Epsilonbacteraeota (phyl. nov.).</title>
        <authorList>
            <person name="Waite D.W."/>
            <person name="Vanwonterghem I."/>
            <person name="Rinke C."/>
            <person name="Parks D.H."/>
            <person name="Zhang Y."/>
            <person name="Takai K."/>
            <person name="Sievert S.M."/>
            <person name="Simon J."/>
            <person name="Campbell B.J."/>
            <person name="Hanson T.E."/>
            <person name="Woyke T."/>
            <person name="Klotz M.G."/>
            <person name="Hugenholtz P."/>
        </authorList>
    </citation>
    <scope>NUCLEOTIDE SEQUENCE [LARGE SCALE GENOMIC DNA]</scope>
    <source>
        <strain evidence="10">UBA12443</strain>
    </source>
</reference>
<evidence type="ECO:0000313" key="10">
    <source>
        <dbReference type="EMBL" id="DAB38028.1"/>
    </source>
</evidence>
<sequence>MKILLLEDEQMLSEAITEYLVSSGHQVTFYYDGSDALEALKKETFDLLILDINVPGIDGLELLEELHKLKIRPPAIYISALVDIEGISRAYDLGCYDYLKKPFHLKELALRIDKVMQSCTIPQSHLRLSKCYAYDASTSTLMCDNVTQPLSKRQLQIIDLLARNRGRVVDFDQFRNYVWDEEYVDNATIRAEVSRLKKSLKEDFIQNIRALGYMIDIPRSH</sequence>
<dbReference type="GO" id="GO:0000976">
    <property type="term" value="F:transcription cis-regulatory region binding"/>
    <property type="evidence" value="ECO:0007669"/>
    <property type="project" value="TreeGrafter"/>
</dbReference>
<dbReference type="Proteomes" id="UP000228859">
    <property type="component" value="Unassembled WGS sequence"/>
</dbReference>
<evidence type="ECO:0000256" key="7">
    <source>
        <dbReference type="PROSITE-ProRule" id="PRU01091"/>
    </source>
</evidence>
<dbReference type="PANTHER" id="PTHR48111:SF21">
    <property type="entry name" value="DNA-BINDING DUAL MASTER TRANSCRIPTIONAL REGULATOR RPAA"/>
    <property type="match status" value="1"/>
</dbReference>
<dbReference type="GO" id="GO:0032993">
    <property type="term" value="C:protein-DNA complex"/>
    <property type="evidence" value="ECO:0007669"/>
    <property type="project" value="TreeGrafter"/>
</dbReference>
<dbReference type="SUPFAM" id="SSF52172">
    <property type="entry name" value="CheY-like"/>
    <property type="match status" value="1"/>
</dbReference>
<dbReference type="EMBL" id="DLUI01000116">
    <property type="protein sequence ID" value="DAB38028.1"/>
    <property type="molecule type" value="Genomic_DNA"/>
</dbReference>
<evidence type="ECO:0000256" key="2">
    <source>
        <dbReference type="ARBA" id="ARBA00023012"/>
    </source>
</evidence>
<dbReference type="Pfam" id="PF00072">
    <property type="entry name" value="Response_reg"/>
    <property type="match status" value="1"/>
</dbReference>
<keyword evidence="1 6" id="KW-0597">Phosphoprotein</keyword>
<dbReference type="PROSITE" id="PS50110">
    <property type="entry name" value="RESPONSE_REGULATORY"/>
    <property type="match status" value="1"/>
</dbReference>
<evidence type="ECO:0000259" key="9">
    <source>
        <dbReference type="PROSITE" id="PS51755"/>
    </source>
</evidence>
<comment type="caution">
    <text evidence="10">The sequence shown here is derived from an EMBL/GenBank/DDBJ whole genome shotgun (WGS) entry which is preliminary data.</text>
</comment>
<dbReference type="GO" id="GO:0006355">
    <property type="term" value="P:regulation of DNA-templated transcription"/>
    <property type="evidence" value="ECO:0007669"/>
    <property type="project" value="InterPro"/>
</dbReference>
<dbReference type="SMART" id="SM00862">
    <property type="entry name" value="Trans_reg_C"/>
    <property type="match status" value="1"/>
</dbReference>
<feature type="DNA-binding region" description="OmpR/PhoB-type" evidence="7">
    <location>
        <begin position="123"/>
        <end position="217"/>
    </location>
</feature>
<gene>
    <name evidence="10" type="ORF">CFH83_08060</name>
</gene>
<evidence type="ECO:0000256" key="5">
    <source>
        <dbReference type="ARBA" id="ARBA00023163"/>
    </source>
</evidence>
<keyword evidence="4 7" id="KW-0238">DNA-binding</keyword>